<dbReference type="EMBL" id="AACS02000005">
    <property type="protein sequence ID" value="EAU84241.1"/>
    <property type="molecule type" value="Genomic_DNA"/>
</dbReference>
<dbReference type="AlphaFoldDB" id="A8NZ67"/>
<comment type="cofactor">
    <cofactor evidence="1">
        <name>FAD</name>
        <dbReference type="ChEBI" id="CHEBI:57692"/>
    </cofactor>
</comment>
<dbReference type="PROSITE" id="PS51387">
    <property type="entry name" value="FAD_PCMH"/>
    <property type="match status" value="1"/>
</dbReference>
<dbReference type="Pfam" id="PF08031">
    <property type="entry name" value="BBE"/>
    <property type="match status" value="1"/>
</dbReference>
<dbReference type="Pfam" id="PF01565">
    <property type="entry name" value="FAD_binding_4"/>
    <property type="match status" value="1"/>
</dbReference>
<dbReference type="VEuPathDB" id="FungiDB:CC1G_08171"/>
<dbReference type="GeneID" id="6014177"/>
<gene>
    <name evidence="7" type="ORF">CC1G_08171</name>
</gene>
<dbReference type="eggNOG" id="KOG1231">
    <property type="taxonomic scope" value="Eukaryota"/>
</dbReference>
<dbReference type="InterPro" id="IPR006094">
    <property type="entry name" value="Oxid_FAD_bind_N"/>
</dbReference>
<proteinExistence type="inferred from homology"/>
<evidence type="ECO:0000256" key="5">
    <source>
        <dbReference type="ARBA" id="ARBA00023002"/>
    </source>
</evidence>
<evidence type="ECO:0000313" key="7">
    <source>
        <dbReference type="EMBL" id="EAU84241.1"/>
    </source>
</evidence>
<evidence type="ECO:0000256" key="1">
    <source>
        <dbReference type="ARBA" id="ARBA00001974"/>
    </source>
</evidence>
<dbReference type="OMA" id="WENPAYD"/>
<dbReference type="STRING" id="240176.A8NZ67"/>
<dbReference type="Gene3D" id="3.30.465.10">
    <property type="match status" value="1"/>
</dbReference>
<name>A8NZ67_COPC7</name>
<dbReference type="PANTHER" id="PTHR42973">
    <property type="entry name" value="BINDING OXIDOREDUCTASE, PUTATIVE (AFU_ORTHOLOGUE AFUA_1G17690)-RELATED"/>
    <property type="match status" value="1"/>
</dbReference>
<dbReference type="Gene3D" id="3.30.43.10">
    <property type="entry name" value="Uridine Diphospho-n-acetylenolpyruvylglucosamine Reductase, domain 2"/>
    <property type="match status" value="1"/>
</dbReference>
<keyword evidence="4" id="KW-0274">FAD</keyword>
<keyword evidence="3" id="KW-0285">Flavoprotein</keyword>
<dbReference type="InterPro" id="IPR012951">
    <property type="entry name" value="BBE"/>
</dbReference>
<dbReference type="InterPro" id="IPR016166">
    <property type="entry name" value="FAD-bd_PCMH"/>
</dbReference>
<accession>A8NZ67</accession>
<comment type="caution">
    <text evidence="7">The sequence shown here is derived from an EMBL/GenBank/DDBJ whole genome shotgun (WGS) entry which is preliminary data.</text>
</comment>
<reference evidence="7 8" key="1">
    <citation type="journal article" date="2010" name="Proc. Natl. Acad. Sci. U.S.A.">
        <title>Insights into evolution of multicellular fungi from the assembled chromosomes of the mushroom Coprinopsis cinerea (Coprinus cinereus).</title>
        <authorList>
            <person name="Stajich J.E."/>
            <person name="Wilke S.K."/>
            <person name="Ahren D."/>
            <person name="Au C.H."/>
            <person name="Birren B.W."/>
            <person name="Borodovsky M."/>
            <person name="Burns C."/>
            <person name="Canback B."/>
            <person name="Casselton L.A."/>
            <person name="Cheng C.K."/>
            <person name="Deng J."/>
            <person name="Dietrich F.S."/>
            <person name="Fargo D.C."/>
            <person name="Farman M.L."/>
            <person name="Gathman A.C."/>
            <person name="Goldberg J."/>
            <person name="Guigo R."/>
            <person name="Hoegger P.J."/>
            <person name="Hooker J.B."/>
            <person name="Huggins A."/>
            <person name="James T.Y."/>
            <person name="Kamada T."/>
            <person name="Kilaru S."/>
            <person name="Kodira C."/>
            <person name="Kues U."/>
            <person name="Kupfer D."/>
            <person name="Kwan H.S."/>
            <person name="Lomsadze A."/>
            <person name="Li W."/>
            <person name="Lilly W.W."/>
            <person name="Ma L.J."/>
            <person name="Mackey A.J."/>
            <person name="Manning G."/>
            <person name="Martin F."/>
            <person name="Muraguchi H."/>
            <person name="Natvig D.O."/>
            <person name="Palmerini H."/>
            <person name="Ramesh M.A."/>
            <person name="Rehmeyer C.J."/>
            <person name="Roe B.A."/>
            <person name="Shenoy N."/>
            <person name="Stanke M."/>
            <person name="Ter-Hovhannisyan V."/>
            <person name="Tunlid A."/>
            <person name="Velagapudi R."/>
            <person name="Vision T.J."/>
            <person name="Zeng Q."/>
            <person name="Zolan M.E."/>
            <person name="Pukkila P.J."/>
        </authorList>
    </citation>
    <scope>NUCLEOTIDE SEQUENCE [LARGE SCALE GENOMIC DNA]</scope>
    <source>
        <strain evidence="8">Okayama-7 / 130 / ATCC MYA-4618 / FGSC 9003</strain>
    </source>
</reference>
<evidence type="ECO:0000256" key="4">
    <source>
        <dbReference type="ARBA" id="ARBA00022827"/>
    </source>
</evidence>
<feature type="domain" description="FAD-binding PCMH-type" evidence="6">
    <location>
        <begin position="36"/>
        <end position="208"/>
    </location>
</feature>
<evidence type="ECO:0000256" key="2">
    <source>
        <dbReference type="ARBA" id="ARBA00005466"/>
    </source>
</evidence>
<protein>
    <submittedName>
        <fullName evidence="7">FAD binding domain-containing protein</fullName>
    </submittedName>
</protein>
<sequence length="472" mass="52081">MTDLPDFDAFVKKISGDVITPDHHSYPAAIARWARNAERPAKVVVFVKSTDDVAHSIAYAKANKLLFAIRGGGHNASGASSAKDGLVVDMSRYYKTVRVDAEQKLAYVGAGCVWHDVDVEAIKYGLATVGGTISHTGVAGLTLGGGYGWLSGRHGLTVDNLQQATLVLADGSVVVASETSNPDLFWAIRGGGSNFGVVTEFVLRLHPQRKTIFGGMALYTMDQIEKLIEVTRRWWPNIKPDEGILMATAADAAGTATMPTFFFYNGSEEEGRANFKEFFDIGPVVNTTRDMPYEELNTQMDVILCHGKCYYFKGVAQSEPDYPSTLQILNRGAELAKSGEFTPGILYEYFPRSKINSVPFDSTPFRRMASGNILVMVLWEDSPEKTARAREVVNDMIDNMIMPRQTLVPEEDKAGYTNYDLEIAPLPGSVGRDAQYEKARQSFGANLPRLQEIKKKYDPEVFFNRWCPVPPA</sequence>
<organism evidence="7 8">
    <name type="scientific">Coprinopsis cinerea (strain Okayama-7 / 130 / ATCC MYA-4618 / FGSC 9003)</name>
    <name type="common">Inky cap fungus</name>
    <name type="synonym">Hormographiella aspergillata</name>
    <dbReference type="NCBI Taxonomy" id="240176"/>
    <lineage>
        <taxon>Eukaryota</taxon>
        <taxon>Fungi</taxon>
        <taxon>Dikarya</taxon>
        <taxon>Basidiomycota</taxon>
        <taxon>Agaricomycotina</taxon>
        <taxon>Agaricomycetes</taxon>
        <taxon>Agaricomycetidae</taxon>
        <taxon>Agaricales</taxon>
        <taxon>Agaricineae</taxon>
        <taxon>Psathyrellaceae</taxon>
        <taxon>Coprinopsis</taxon>
    </lineage>
</organism>
<dbReference type="Gene3D" id="3.40.462.20">
    <property type="match status" value="1"/>
</dbReference>
<dbReference type="GO" id="GO:0071949">
    <property type="term" value="F:FAD binding"/>
    <property type="evidence" value="ECO:0007669"/>
    <property type="project" value="InterPro"/>
</dbReference>
<keyword evidence="8" id="KW-1185">Reference proteome</keyword>
<keyword evidence="5" id="KW-0560">Oxidoreductase</keyword>
<comment type="similarity">
    <text evidence="2">Belongs to the oxygen-dependent FAD-linked oxidoreductase family.</text>
</comment>
<dbReference type="Proteomes" id="UP000001861">
    <property type="component" value="Unassembled WGS sequence"/>
</dbReference>
<dbReference type="InterPro" id="IPR050416">
    <property type="entry name" value="FAD-linked_Oxidoreductase"/>
</dbReference>
<dbReference type="InterPro" id="IPR016169">
    <property type="entry name" value="FAD-bd_PCMH_sub2"/>
</dbReference>
<dbReference type="InParanoid" id="A8NZ67"/>
<dbReference type="RefSeq" id="XP_001837617.1">
    <property type="nucleotide sequence ID" value="XM_001837565.1"/>
</dbReference>
<dbReference type="InterPro" id="IPR036318">
    <property type="entry name" value="FAD-bd_PCMH-like_sf"/>
</dbReference>
<dbReference type="GO" id="GO:0016491">
    <property type="term" value="F:oxidoreductase activity"/>
    <property type="evidence" value="ECO:0007669"/>
    <property type="project" value="UniProtKB-KW"/>
</dbReference>
<dbReference type="KEGG" id="cci:CC1G_08171"/>
<dbReference type="OrthoDB" id="415825at2759"/>
<evidence type="ECO:0000259" key="6">
    <source>
        <dbReference type="PROSITE" id="PS51387"/>
    </source>
</evidence>
<evidence type="ECO:0000313" key="8">
    <source>
        <dbReference type="Proteomes" id="UP000001861"/>
    </source>
</evidence>
<dbReference type="PANTHER" id="PTHR42973:SF39">
    <property type="entry name" value="FAD-BINDING PCMH-TYPE DOMAIN-CONTAINING PROTEIN"/>
    <property type="match status" value="1"/>
</dbReference>
<dbReference type="InterPro" id="IPR016167">
    <property type="entry name" value="FAD-bd_PCMH_sub1"/>
</dbReference>
<evidence type="ECO:0000256" key="3">
    <source>
        <dbReference type="ARBA" id="ARBA00022630"/>
    </source>
</evidence>
<dbReference type="SUPFAM" id="SSF56176">
    <property type="entry name" value="FAD-binding/transporter-associated domain-like"/>
    <property type="match status" value="1"/>
</dbReference>